<organism evidence="1 2">
    <name type="scientific">Candidatus Daviesbacteria bacterium RIFCSPLOWO2_01_FULL_40_24</name>
    <dbReference type="NCBI Taxonomy" id="1797787"/>
    <lineage>
        <taxon>Bacteria</taxon>
        <taxon>Candidatus Daviesiibacteriota</taxon>
    </lineage>
</organism>
<sequence length="93" mass="10815">MIEARERLLPTTVPDNTIQDWASFVEGLMLEKRGDRTWIANTPHGRRIVTGAYFNINLEPGIHYEHEGIVHATRVPGLELETKPKLFRDTYWK</sequence>
<evidence type="ECO:0000313" key="2">
    <source>
        <dbReference type="Proteomes" id="UP000178017"/>
    </source>
</evidence>
<gene>
    <name evidence="1" type="ORF">A3B49_01385</name>
</gene>
<dbReference type="EMBL" id="MFDO01000023">
    <property type="protein sequence ID" value="OGE65167.1"/>
    <property type="molecule type" value="Genomic_DNA"/>
</dbReference>
<evidence type="ECO:0000313" key="1">
    <source>
        <dbReference type="EMBL" id="OGE65167.1"/>
    </source>
</evidence>
<reference evidence="1 2" key="1">
    <citation type="journal article" date="2016" name="Nat. Commun.">
        <title>Thousands of microbial genomes shed light on interconnected biogeochemical processes in an aquifer system.</title>
        <authorList>
            <person name="Anantharaman K."/>
            <person name="Brown C.T."/>
            <person name="Hug L.A."/>
            <person name="Sharon I."/>
            <person name="Castelle C.J."/>
            <person name="Probst A.J."/>
            <person name="Thomas B.C."/>
            <person name="Singh A."/>
            <person name="Wilkins M.J."/>
            <person name="Karaoz U."/>
            <person name="Brodie E.L."/>
            <person name="Williams K.H."/>
            <person name="Hubbard S.S."/>
            <person name="Banfield J.F."/>
        </authorList>
    </citation>
    <scope>NUCLEOTIDE SEQUENCE [LARGE SCALE GENOMIC DNA]</scope>
</reference>
<protein>
    <submittedName>
        <fullName evidence="1">Uncharacterized protein</fullName>
    </submittedName>
</protein>
<proteinExistence type="predicted"/>
<dbReference type="Proteomes" id="UP000178017">
    <property type="component" value="Unassembled WGS sequence"/>
</dbReference>
<accession>A0A1F5MIF5</accession>
<comment type="caution">
    <text evidence="1">The sequence shown here is derived from an EMBL/GenBank/DDBJ whole genome shotgun (WGS) entry which is preliminary data.</text>
</comment>
<dbReference type="AlphaFoldDB" id="A0A1F5MIF5"/>
<name>A0A1F5MIF5_9BACT</name>